<dbReference type="GeneID" id="54566976"/>
<name>A0A6A6C7I4_ZASCE</name>
<dbReference type="AlphaFoldDB" id="A0A6A6C7I4"/>
<accession>A0A6A6C7I4</accession>
<protein>
    <submittedName>
        <fullName evidence="1">Uncharacterized protein</fullName>
    </submittedName>
</protein>
<dbReference type="Proteomes" id="UP000799537">
    <property type="component" value="Unassembled WGS sequence"/>
</dbReference>
<evidence type="ECO:0000313" key="1">
    <source>
        <dbReference type="EMBL" id="KAF2163005.1"/>
    </source>
</evidence>
<dbReference type="RefSeq" id="XP_033663894.1">
    <property type="nucleotide sequence ID" value="XM_033813704.1"/>
</dbReference>
<sequence length="152" mass="16795">MAAAAQATIPVVVIGYARSNGIKTMPRTFENTPYTMTAFLDVQDSPSHLQFTKHNLEVVLNSLHPRPRALIIGPAIHPSIAGDMSEVWESYVQRALRGEGEDDSWKKSAFVSLPDFHYIDPKTVKGSPPDAGWYAEMFRQLEAAFASQESCA</sequence>
<gene>
    <name evidence="1" type="ORF">M409DRAFT_57688</name>
</gene>
<keyword evidence="2" id="KW-1185">Reference proteome</keyword>
<reference evidence="1" key="1">
    <citation type="journal article" date="2020" name="Stud. Mycol.">
        <title>101 Dothideomycetes genomes: a test case for predicting lifestyles and emergence of pathogens.</title>
        <authorList>
            <person name="Haridas S."/>
            <person name="Albert R."/>
            <person name="Binder M."/>
            <person name="Bloem J."/>
            <person name="Labutti K."/>
            <person name="Salamov A."/>
            <person name="Andreopoulos B."/>
            <person name="Baker S."/>
            <person name="Barry K."/>
            <person name="Bills G."/>
            <person name="Bluhm B."/>
            <person name="Cannon C."/>
            <person name="Castanera R."/>
            <person name="Culley D."/>
            <person name="Daum C."/>
            <person name="Ezra D."/>
            <person name="Gonzalez J."/>
            <person name="Henrissat B."/>
            <person name="Kuo A."/>
            <person name="Liang C."/>
            <person name="Lipzen A."/>
            <person name="Lutzoni F."/>
            <person name="Magnuson J."/>
            <person name="Mondo S."/>
            <person name="Nolan M."/>
            <person name="Ohm R."/>
            <person name="Pangilinan J."/>
            <person name="Park H.-J."/>
            <person name="Ramirez L."/>
            <person name="Alfaro M."/>
            <person name="Sun H."/>
            <person name="Tritt A."/>
            <person name="Yoshinaga Y."/>
            <person name="Zwiers L.-H."/>
            <person name="Turgeon B."/>
            <person name="Goodwin S."/>
            <person name="Spatafora J."/>
            <person name="Crous P."/>
            <person name="Grigoriev I."/>
        </authorList>
    </citation>
    <scope>NUCLEOTIDE SEQUENCE</scope>
    <source>
        <strain evidence="1">ATCC 36951</strain>
    </source>
</reference>
<dbReference type="EMBL" id="ML993610">
    <property type="protein sequence ID" value="KAF2163005.1"/>
    <property type="molecule type" value="Genomic_DNA"/>
</dbReference>
<evidence type="ECO:0000313" key="2">
    <source>
        <dbReference type="Proteomes" id="UP000799537"/>
    </source>
</evidence>
<dbReference type="OrthoDB" id="5413172at2759"/>
<organism evidence="1 2">
    <name type="scientific">Zasmidium cellare ATCC 36951</name>
    <dbReference type="NCBI Taxonomy" id="1080233"/>
    <lineage>
        <taxon>Eukaryota</taxon>
        <taxon>Fungi</taxon>
        <taxon>Dikarya</taxon>
        <taxon>Ascomycota</taxon>
        <taxon>Pezizomycotina</taxon>
        <taxon>Dothideomycetes</taxon>
        <taxon>Dothideomycetidae</taxon>
        <taxon>Mycosphaerellales</taxon>
        <taxon>Mycosphaerellaceae</taxon>
        <taxon>Zasmidium</taxon>
    </lineage>
</organism>
<proteinExistence type="predicted"/>